<dbReference type="Gene3D" id="3.40.50.1980">
    <property type="entry name" value="Nitrogenase molybdenum iron protein domain"/>
    <property type="match status" value="2"/>
</dbReference>
<gene>
    <name evidence="6" type="ORF">DYE49_02760</name>
</gene>
<dbReference type="InterPro" id="IPR006128">
    <property type="entry name" value="Lipoprotein_PsaA-like"/>
</dbReference>
<dbReference type="PRINTS" id="PR00690">
    <property type="entry name" value="ADHESNFAMILY"/>
</dbReference>
<sequence>MKKGSLLITLLTLLPLAGCGQNDNSKTIYTSFYPVYDFTKRIVGDKFEVKNLTPVGTEPHDYEPKASEVAGMTSSKALFLNGLGLEHWKDELPSDLTKKSYVITKDIETLSIDNVTDPHVWLSPKNAIKEMSNILATLKEIDVDNYKYYEDNYNKAVEDFNALDAEFKTTIDGLSNKYLVVSHAAFGYLCHEYGLTQIYVRGLTPDDEPTSKELEEIINQVNTYNVNTIFYEELVSPEISKKIADETGVKTETLNPLEGLEQEDLDAGEDYLSIMRDNLAKIKEANK</sequence>
<dbReference type="PRINTS" id="PR00691">
    <property type="entry name" value="ADHESINB"/>
</dbReference>
<evidence type="ECO:0000256" key="4">
    <source>
        <dbReference type="RuleBase" id="RU003512"/>
    </source>
</evidence>
<feature type="chain" id="PRO_5032619062" evidence="5">
    <location>
        <begin position="21"/>
        <end position="287"/>
    </location>
</feature>
<dbReference type="InterPro" id="IPR006129">
    <property type="entry name" value="AdhesinB"/>
</dbReference>
<dbReference type="KEGG" id="trc:DYE49_02760"/>
<dbReference type="InterPro" id="IPR050492">
    <property type="entry name" value="Bact_metal-bind_prot9"/>
</dbReference>
<dbReference type="EMBL" id="CP031517">
    <property type="protein sequence ID" value="QOS39435.1"/>
    <property type="molecule type" value="Genomic_DNA"/>
</dbReference>
<keyword evidence="2 4" id="KW-0813">Transport</keyword>
<evidence type="ECO:0000256" key="5">
    <source>
        <dbReference type="SAM" id="SignalP"/>
    </source>
</evidence>
<dbReference type="InterPro" id="IPR006127">
    <property type="entry name" value="ZnuA-like"/>
</dbReference>
<dbReference type="AlphaFoldDB" id="A0A7M1XKB0"/>
<evidence type="ECO:0000256" key="2">
    <source>
        <dbReference type="ARBA" id="ARBA00022448"/>
    </source>
</evidence>
<evidence type="ECO:0000256" key="1">
    <source>
        <dbReference type="ARBA" id="ARBA00011028"/>
    </source>
</evidence>
<keyword evidence="3 5" id="KW-0732">Signal</keyword>
<dbReference type="GO" id="GO:0030001">
    <property type="term" value="P:metal ion transport"/>
    <property type="evidence" value="ECO:0007669"/>
    <property type="project" value="InterPro"/>
</dbReference>
<evidence type="ECO:0000313" key="6">
    <source>
        <dbReference type="EMBL" id="QOS39435.1"/>
    </source>
</evidence>
<reference evidence="6 7" key="1">
    <citation type="submission" date="2018-08" db="EMBL/GenBank/DDBJ databases">
        <title>The first complete genome of Treponema rectale (CHPAT), a commensal spirochete of the bovine rectum.</title>
        <authorList>
            <person name="Staton G.J."/>
            <person name="Clegg S.R."/>
            <person name="Carter S.D."/>
            <person name="Radford A.D."/>
            <person name="Darby A."/>
            <person name="Hall N."/>
            <person name="Birtles R.J."/>
            <person name="Evans N.J."/>
        </authorList>
    </citation>
    <scope>NUCLEOTIDE SEQUENCE [LARGE SCALE GENOMIC DNA]</scope>
    <source>
        <strain evidence="6 7">CHPA</strain>
    </source>
</reference>
<dbReference type="SUPFAM" id="SSF53807">
    <property type="entry name" value="Helical backbone' metal receptor"/>
    <property type="match status" value="1"/>
</dbReference>
<organism evidence="6 7">
    <name type="scientific">Treponema rectale</name>
    <dbReference type="NCBI Taxonomy" id="744512"/>
    <lineage>
        <taxon>Bacteria</taxon>
        <taxon>Pseudomonadati</taxon>
        <taxon>Spirochaetota</taxon>
        <taxon>Spirochaetia</taxon>
        <taxon>Spirochaetales</taxon>
        <taxon>Treponemataceae</taxon>
        <taxon>Treponema</taxon>
    </lineage>
</organism>
<evidence type="ECO:0000313" key="7">
    <source>
        <dbReference type="Proteomes" id="UP000593591"/>
    </source>
</evidence>
<feature type="signal peptide" evidence="5">
    <location>
        <begin position="1"/>
        <end position="20"/>
    </location>
</feature>
<dbReference type="GO" id="GO:0046872">
    <property type="term" value="F:metal ion binding"/>
    <property type="evidence" value="ECO:0007669"/>
    <property type="project" value="InterPro"/>
</dbReference>
<dbReference type="PANTHER" id="PTHR42953">
    <property type="entry name" value="HIGH-AFFINITY ZINC UPTAKE SYSTEM PROTEIN ZNUA-RELATED"/>
    <property type="match status" value="1"/>
</dbReference>
<dbReference type="GO" id="GO:0007155">
    <property type="term" value="P:cell adhesion"/>
    <property type="evidence" value="ECO:0007669"/>
    <property type="project" value="InterPro"/>
</dbReference>
<name>A0A7M1XKB0_9SPIR</name>
<dbReference type="Proteomes" id="UP000593591">
    <property type="component" value="Chromosome"/>
</dbReference>
<protein>
    <submittedName>
        <fullName evidence="6">ABC transporter substrate-binding protein</fullName>
    </submittedName>
</protein>
<proteinExistence type="inferred from homology"/>
<comment type="similarity">
    <text evidence="1 4">Belongs to the bacterial solute-binding protein 9 family.</text>
</comment>
<dbReference type="Pfam" id="PF01297">
    <property type="entry name" value="ZnuA"/>
    <property type="match status" value="1"/>
</dbReference>
<dbReference type="PANTHER" id="PTHR42953:SF3">
    <property type="entry name" value="HIGH-AFFINITY ZINC UPTAKE SYSTEM PROTEIN ZNUA"/>
    <property type="match status" value="1"/>
</dbReference>
<accession>A0A7M1XKB0</accession>
<evidence type="ECO:0000256" key="3">
    <source>
        <dbReference type="ARBA" id="ARBA00022729"/>
    </source>
</evidence>